<dbReference type="InterPro" id="IPR036878">
    <property type="entry name" value="Glu_permease_IIB"/>
</dbReference>
<dbReference type="GO" id="GO:0008982">
    <property type="term" value="F:protein-N(PI)-phosphohistidine-sugar phosphotransferase activity"/>
    <property type="evidence" value="ECO:0007669"/>
    <property type="project" value="InterPro"/>
</dbReference>
<name>D4M0S0_9FIRM</name>
<dbReference type="EMBL" id="FP929055">
    <property type="protein sequence ID" value="CBL24832.1"/>
    <property type="molecule type" value="Genomic_DNA"/>
</dbReference>
<dbReference type="GO" id="GO:0009401">
    <property type="term" value="P:phosphoenolpyruvate-dependent sugar phosphotransferase system"/>
    <property type="evidence" value="ECO:0007669"/>
    <property type="project" value="InterPro"/>
</dbReference>
<dbReference type="KEGG" id="rto:RTO_00200"/>
<dbReference type="PATRIC" id="fig|657313.3.peg.796"/>
<dbReference type="Gene3D" id="3.30.1360.60">
    <property type="entry name" value="Glucose permease domain IIB"/>
    <property type="match status" value="1"/>
</dbReference>
<dbReference type="HOGENOM" id="CLU_3140361_0_0_9"/>
<dbReference type="Proteomes" id="UP000008956">
    <property type="component" value="Chromosome"/>
</dbReference>
<dbReference type="STRING" id="33039.ERS852502_00908"/>
<dbReference type="AlphaFoldDB" id="D4M0S0"/>
<reference evidence="1 2" key="1">
    <citation type="submission" date="2010-03" db="EMBL/GenBank/DDBJ databases">
        <title>The genome sequence of Ruminococcus torques L2-14.</title>
        <authorList>
            <consortium name="metaHIT consortium -- http://www.metahit.eu/"/>
            <person name="Pajon A."/>
            <person name="Turner K."/>
            <person name="Parkhill J."/>
            <person name="Duncan S."/>
            <person name="Flint H."/>
        </authorList>
    </citation>
    <scope>NUCLEOTIDE SEQUENCE [LARGE SCALE GENOMIC DNA]</scope>
    <source>
        <strain evidence="1 2">L2-14</strain>
    </source>
</reference>
<accession>D4M0S0</accession>
<dbReference type="RefSeq" id="WP_015527500.1">
    <property type="nucleotide sequence ID" value="NC_021015.1"/>
</dbReference>
<dbReference type="SUPFAM" id="SSF55604">
    <property type="entry name" value="Glucose permease domain IIB"/>
    <property type="match status" value="1"/>
</dbReference>
<reference evidence="1 2" key="2">
    <citation type="submission" date="2010-03" db="EMBL/GenBank/DDBJ databases">
        <authorList>
            <person name="Pajon A."/>
        </authorList>
    </citation>
    <scope>NUCLEOTIDE SEQUENCE [LARGE SCALE GENOMIC DNA]</scope>
    <source>
        <strain evidence="1 2">L2-14</strain>
    </source>
</reference>
<organism evidence="1 2">
    <name type="scientific">[Ruminococcus] torques L2-14</name>
    <dbReference type="NCBI Taxonomy" id="657313"/>
    <lineage>
        <taxon>Bacteria</taxon>
        <taxon>Bacillati</taxon>
        <taxon>Bacillota</taxon>
        <taxon>Clostridia</taxon>
        <taxon>Lachnospirales</taxon>
        <taxon>Lachnospiraceae</taxon>
        <taxon>Mediterraneibacter</taxon>
    </lineage>
</organism>
<proteinExistence type="predicted"/>
<evidence type="ECO:0000313" key="1">
    <source>
        <dbReference type="EMBL" id="CBL24832.1"/>
    </source>
</evidence>
<evidence type="ECO:0000313" key="2">
    <source>
        <dbReference type="Proteomes" id="UP000008956"/>
    </source>
</evidence>
<protein>
    <submittedName>
        <fullName evidence="1">Uncharacterized protein</fullName>
    </submittedName>
</protein>
<gene>
    <name evidence="1" type="ORF">RTO_00200</name>
</gene>
<sequence>MQQKDLDKVAELAAWKSEGALGLIKKDNGIQAVYGPKADVLKSDINDIL</sequence>